<dbReference type="Gene3D" id="3.30.70.2530">
    <property type="match status" value="1"/>
</dbReference>
<name>A0ABV5SV17_9MICO</name>
<dbReference type="Proteomes" id="UP001589611">
    <property type="component" value="Unassembled WGS sequence"/>
</dbReference>
<evidence type="ECO:0000313" key="3">
    <source>
        <dbReference type="EMBL" id="MFB9644201.1"/>
    </source>
</evidence>
<dbReference type="Gene3D" id="1.10.45.10">
    <property type="entry name" value="Vanillyl-alcohol Oxidase, Chain A, domain 4"/>
    <property type="match status" value="1"/>
</dbReference>
<sequence length="416" mass="44790">MPRNWAGTHEYAAPRIVVASTVAEVRRAVAIGGPVHALGTRHSYTDLPDTTGTLIDLASLTGGFALDPDASTVTVAAGTRYGELALWLEERGFALHNLGSLPHISVAGAIATATHGSGDSNGVLTSAVRGIRYVGADAQEHEVRRGDADFDALAVGVGAFGVIVAVTLAVQPTFRARQDIYRGVSWDAALGGLDEVTGAGYSVSVFTRWEPDVIGDVWVKTRLTADDDEVPGALLDGALMGEANPLEGLADLTELGGVPGPWMLRLPHFRLDGTPSFGDELQTEYFVARSEAPAALRAVRALAPLIRPHLFVSELRTAASDDLWLSGAYRRDFLAIHFTWHNDPTGVREVLPHIEAALAPFEARPHWGKLHLFDAEAIARVHPRAADARAVFERLDPDGRFVNAHLERVGLRERRR</sequence>
<dbReference type="InterPro" id="IPR006094">
    <property type="entry name" value="Oxid_FAD_bind_N"/>
</dbReference>
<dbReference type="Gene3D" id="3.30.70.2520">
    <property type="match status" value="1"/>
</dbReference>
<dbReference type="Gene3D" id="3.30.43.10">
    <property type="entry name" value="Uridine Diphospho-n-acetylenolpyruvylglucosamine Reductase, domain 2"/>
    <property type="match status" value="1"/>
</dbReference>
<feature type="domain" description="FAD-binding PCMH-type" evidence="2">
    <location>
        <begin position="9"/>
        <end position="173"/>
    </location>
</feature>
<dbReference type="Gene3D" id="3.30.465.10">
    <property type="match status" value="1"/>
</dbReference>
<dbReference type="InterPro" id="IPR016171">
    <property type="entry name" value="Vanillyl_alc_oxidase_C-sub2"/>
</dbReference>
<evidence type="ECO:0000259" key="2">
    <source>
        <dbReference type="PROSITE" id="PS51387"/>
    </source>
</evidence>
<dbReference type="PANTHER" id="PTHR43762:SF1">
    <property type="entry name" value="D-ARABINONO-1,4-LACTONE OXIDASE"/>
    <property type="match status" value="1"/>
</dbReference>
<dbReference type="EMBL" id="JBHMBE010000001">
    <property type="protein sequence ID" value="MFB9644201.1"/>
    <property type="molecule type" value="Genomic_DNA"/>
</dbReference>
<dbReference type="InterPro" id="IPR010031">
    <property type="entry name" value="FAD_lactone_oxidase-like"/>
</dbReference>
<dbReference type="InterPro" id="IPR007173">
    <property type="entry name" value="ALO_C"/>
</dbReference>
<protein>
    <submittedName>
        <fullName evidence="3">D-arabinono-1,4-lactone oxidase</fullName>
    </submittedName>
</protein>
<reference evidence="3 4" key="1">
    <citation type="submission" date="2024-09" db="EMBL/GenBank/DDBJ databases">
        <authorList>
            <person name="Sun Q."/>
            <person name="Mori K."/>
        </authorList>
    </citation>
    <scope>NUCLEOTIDE SEQUENCE [LARGE SCALE GENOMIC DNA]</scope>
    <source>
        <strain evidence="3 4">JCM 1342</strain>
    </source>
</reference>
<dbReference type="InterPro" id="IPR016167">
    <property type="entry name" value="FAD-bd_PCMH_sub1"/>
</dbReference>
<dbReference type="PROSITE" id="PS51387">
    <property type="entry name" value="FAD_PCMH"/>
    <property type="match status" value="1"/>
</dbReference>
<keyword evidence="1" id="KW-0560">Oxidoreductase</keyword>
<gene>
    <name evidence="3" type="ORF">ACFFPJ_00160</name>
</gene>
<dbReference type="PANTHER" id="PTHR43762">
    <property type="entry name" value="L-GULONOLACTONE OXIDASE"/>
    <property type="match status" value="1"/>
</dbReference>
<dbReference type="SUPFAM" id="SSF56176">
    <property type="entry name" value="FAD-binding/transporter-associated domain-like"/>
    <property type="match status" value="1"/>
</dbReference>
<dbReference type="InterPro" id="IPR036318">
    <property type="entry name" value="FAD-bd_PCMH-like_sf"/>
</dbReference>
<evidence type="ECO:0000256" key="1">
    <source>
        <dbReference type="ARBA" id="ARBA00023002"/>
    </source>
</evidence>
<evidence type="ECO:0000313" key="4">
    <source>
        <dbReference type="Proteomes" id="UP001589611"/>
    </source>
</evidence>
<dbReference type="Pfam" id="PF04030">
    <property type="entry name" value="ALO"/>
    <property type="match status" value="1"/>
</dbReference>
<accession>A0ABV5SV17</accession>
<dbReference type="RefSeq" id="WP_344710430.1">
    <property type="nucleotide sequence ID" value="NZ_BAAAWH010000001.1"/>
</dbReference>
<keyword evidence="4" id="KW-1185">Reference proteome</keyword>
<comment type="caution">
    <text evidence="3">The sequence shown here is derived from an EMBL/GenBank/DDBJ whole genome shotgun (WGS) entry which is preliminary data.</text>
</comment>
<organism evidence="3 4">
    <name type="scientific">Microbacterium terregens</name>
    <dbReference type="NCBI Taxonomy" id="69363"/>
    <lineage>
        <taxon>Bacteria</taxon>
        <taxon>Bacillati</taxon>
        <taxon>Actinomycetota</taxon>
        <taxon>Actinomycetes</taxon>
        <taxon>Micrococcales</taxon>
        <taxon>Microbacteriaceae</taxon>
        <taxon>Microbacterium</taxon>
    </lineage>
</organism>
<dbReference type="Pfam" id="PF01565">
    <property type="entry name" value="FAD_binding_4"/>
    <property type="match status" value="1"/>
</dbReference>
<dbReference type="InterPro" id="IPR016166">
    <property type="entry name" value="FAD-bd_PCMH"/>
</dbReference>
<proteinExistence type="predicted"/>
<dbReference type="InterPro" id="IPR016169">
    <property type="entry name" value="FAD-bd_PCMH_sub2"/>
</dbReference>